<sequence length="368" mass="38712">MMACPASNSLVGGLIDTIDCHIRVLVQESFRDLVGPGTTFAAVLTAMLTIYIALIGYQLLLGRGNLRLTVLPVTALKIGLIMAFLTSWAAYQTVIFSFLFDGPRELVGVLLSPMGFGRDVYDGVEGAYMTLSVAAGVYGGQADAAANILQGGPMLGSGLLWLSALGLLLVTVGVILASKIVLGFLLAIGPVFIALFLFDTTRGLFDGWLRATIAFAIAPLAANVFAAAMLIMMSPFLSTLSENATAEVFDMGPIVTIGLIVAVFAIVMGMALRATATIAGGFDSARRGEAVASDVMMEMRFARQPSAAGAPLASEASRTDATPAAALVRRTEIVREAPQFERLAVNERLGQSYRRLSRAPLRTSGGHA</sequence>
<evidence type="ECO:0000313" key="8">
    <source>
        <dbReference type="Proteomes" id="UP000431269"/>
    </source>
</evidence>
<evidence type="ECO:0000313" key="7">
    <source>
        <dbReference type="EMBL" id="QGZ96828.1"/>
    </source>
</evidence>
<dbReference type="RefSeq" id="WP_158767596.1">
    <property type="nucleotide sequence ID" value="NZ_CP047045.1"/>
</dbReference>
<dbReference type="AlphaFoldDB" id="A0A6I6MTX4"/>
<keyword evidence="3 6" id="KW-0812">Transmembrane</keyword>
<keyword evidence="8" id="KW-1185">Reference proteome</keyword>
<evidence type="ECO:0000256" key="2">
    <source>
        <dbReference type="ARBA" id="ARBA00007802"/>
    </source>
</evidence>
<comment type="similarity">
    <text evidence="2">Belongs to the TrbL/VirB6 family.</text>
</comment>
<comment type="subcellular location">
    <subcellularLocation>
        <location evidence="1">Membrane</location>
        <topology evidence="1">Multi-pass membrane protein</topology>
    </subcellularLocation>
</comment>
<dbReference type="Proteomes" id="UP000431269">
    <property type="component" value="Chromosome"/>
</dbReference>
<evidence type="ECO:0000256" key="6">
    <source>
        <dbReference type="SAM" id="Phobius"/>
    </source>
</evidence>
<feature type="transmembrane region" description="Helical" evidence="6">
    <location>
        <begin position="164"/>
        <end position="197"/>
    </location>
</feature>
<keyword evidence="4 6" id="KW-1133">Transmembrane helix</keyword>
<reference evidence="8" key="1">
    <citation type="submission" date="2019-12" db="EMBL/GenBank/DDBJ databases">
        <title>Complete genome of Terracaulis silvestris 0127_4.</title>
        <authorList>
            <person name="Vieira S."/>
            <person name="Riedel T."/>
            <person name="Sproer C."/>
            <person name="Pascual J."/>
            <person name="Boedeker C."/>
            <person name="Overmann J."/>
        </authorList>
    </citation>
    <scope>NUCLEOTIDE SEQUENCE [LARGE SCALE GENOMIC DNA]</scope>
    <source>
        <strain evidence="8">0127_4</strain>
    </source>
</reference>
<evidence type="ECO:0000256" key="1">
    <source>
        <dbReference type="ARBA" id="ARBA00004141"/>
    </source>
</evidence>
<dbReference type="EMBL" id="CP047045">
    <property type="protein sequence ID" value="QGZ96828.1"/>
    <property type="molecule type" value="Genomic_DNA"/>
</dbReference>
<dbReference type="InterPro" id="IPR007688">
    <property type="entry name" value="Conjugal_tfr_TrbL/VirB6"/>
</dbReference>
<feature type="transmembrane region" description="Helical" evidence="6">
    <location>
        <begin position="68"/>
        <end position="91"/>
    </location>
</feature>
<evidence type="ECO:0000256" key="3">
    <source>
        <dbReference type="ARBA" id="ARBA00022692"/>
    </source>
</evidence>
<evidence type="ECO:0000256" key="5">
    <source>
        <dbReference type="ARBA" id="ARBA00023136"/>
    </source>
</evidence>
<keyword evidence="5 6" id="KW-0472">Membrane</keyword>
<dbReference type="GO" id="GO:0030255">
    <property type="term" value="P:protein secretion by the type IV secretion system"/>
    <property type="evidence" value="ECO:0007669"/>
    <property type="project" value="InterPro"/>
</dbReference>
<dbReference type="GO" id="GO:0016020">
    <property type="term" value="C:membrane"/>
    <property type="evidence" value="ECO:0007669"/>
    <property type="project" value="UniProtKB-SubCell"/>
</dbReference>
<feature type="transmembrane region" description="Helical" evidence="6">
    <location>
        <begin position="209"/>
        <end position="231"/>
    </location>
</feature>
<dbReference type="KEGG" id="tsv:DSM104635_03690"/>
<feature type="transmembrane region" description="Helical" evidence="6">
    <location>
        <begin position="251"/>
        <end position="272"/>
    </location>
</feature>
<organism evidence="7 8">
    <name type="scientific">Terricaulis silvestris</name>
    <dbReference type="NCBI Taxonomy" id="2686094"/>
    <lineage>
        <taxon>Bacteria</taxon>
        <taxon>Pseudomonadati</taxon>
        <taxon>Pseudomonadota</taxon>
        <taxon>Alphaproteobacteria</taxon>
        <taxon>Caulobacterales</taxon>
        <taxon>Caulobacteraceae</taxon>
        <taxon>Terricaulis</taxon>
    </lineage>
</organism>
<accession>A0A6I6MTX4</accession>
<dbReference type="Pfam" id="PF04610">
    <property type="entry name" value="TrbL"/>
    <property type="match status" value="1"/>
</dbReference>
<name>A0A6I6MTX4_9CAUL</name>
<proteinExistence type="inferred from homology"/>
<feature type="transmembrane region" description="Helical" evidence="6">
    <location>
        <begin position="40"/>
        <end position="61"/>
    </location>
</feature>
<gene>
    <name evidence="7" type="ORF">DSM104635_03690</name>
</gene>
<protein>
    <submittedName>
        <fullName evidence="7">Type IV secretion system protein VirB6</fullName>
    </submittedName>
</protein>
<evidence type="ECO:0000256" key="4">
    <source>
        <dbReference type="ARBA" id="ARBA00022989"/>
    </source>
</evidence>